<dbReference type="EMBL" id="CP002382">
    <property type="protein sequence ID" value="AEP10220.1"/>
    <property type="molecule type" value="Genomic_DNA"/>
</dbReference>
<dbReference type="STRING" id="856793.MICA_1911"/>
<dbReference type="HOGENOM" id="CLU_207211_0_0_5"/>
<evidence type="ECO:0000313" key="2">
    <source>
        <dbReference type="Proteomes" id="UP000009286"/>
    </source>
</evidence>
<accession>G2KMC6</accession>
<keyword evidence="2" id="KW-1185">Reference proteome</keyword>
<name>G2KMC6_MICAA</name>
<reference evidence="1 2" key="1">
    <citation type="journal article" date="2011" name="BMC Genomics">
        <title>Genomic insights into an obligate epibiotic bacterial predator: Micavibrio aeruginosavorus ARL-13.</title>
        <authorList>
            <person name="Wang Z."/>
            <person name="Kadouri D."/>
            <person name="Wu M."/>
        </authorList>
    </citation>
    <scope>NUCLEOTIDE SEQUENCE [LARGE SCALE GENOMIC DNA]</scope>
    <source>
        <strain evidence="1 2">ARL-13</strain>
    </source>
</reference>
<dbReference type="RefSeq" id="WP_014103443.1">
    <property type="nucleotide sequence ID" value="NC_016026.1"/>
</dbReference>
<evidence type="ECO:0000313" key="1">
    <source>
        <dbReference type="EMBL" id="AEP10220.1"/>
    </source>
</evidence>
<protein>
    <submittedName>
        <fullName evidence="1">Uncharacterized protein</fullName>
    </submittedName>
</protein>
<proteinExistence type="predicted"/>
<sequence>MIAILLLLTLAINGGLYVGTILHTAVETARFDQVLDLYQKLWG</sequence>
<organism evidence="1 2">
    <name type="scientific">Micavibrio aeruginosavorus (strain ARL-13)</name>
    <dbReference type="NCBI Taxonomy" id="856793"/>
    <lineage>
        <taxon>Bacteria</taxon>
        <taxon>Pseudomonadati</taxon>
        <taxon>Bdellovibrionota</taxon>
        <taxon>Bdellovibrionia</taxon>
        <taxon>Bdellovibrionales</taxon>
        <taxon>Pseudobdellovibrionaceae</taxon>
        <taxon>Micavibrio</taxon>
    </lineage>
</organism>
<dbReference type="KEGG" id="mai:MICA_1911"/>
<gene>
    <name evidence="1" type="ordered locus">MICA_1911</name>
</gene>
<dbReference type="AlphaFoldDB" id="G2KMC6"/>
<dbReference type="Proteomes" id="UP000009286">
    <property type="component" value="Chromosome"/>
</dbReference>